<dbReference type="Gene3D" id="3.30.1240.10">
    <property type="match status" value="1"/>
</dbReference>
<keyword evidence="2" id="KW-1185">Reference proteome</keyword>
<proteinExistence type="predicted"/>
<dbReference type="Proteomes" id="UP001595987">
    <property type="component" value="Unassembled WGS sequence"/>
</dbReference>
<gene>
    <name evidence="1" type="ORF">ACFO26_07520</name>
</gene>
<name>A0ABV9JEL9_9LACT</name>
<accession>A0ABV9JEL9</accession>
<dbReference type="Gene3D" id="3.40.50.1000">
    <property type="entry name" value="HAD superfamily/HAD-like"/>
    <property type="match status" value="1"/>
</dbReference>
<evidence type="ECO:0000313" key="2">
    <source>
        <dbReference type="Proteomes" id="UP001595987"/>
    </source>
</evidence>
<keyword evidence="1" id="KW-0378">Hydrolase</keyword>
<dbReference type="InterPro" id="IPR023214">
    <property type="entry name" value="HAD_sf"/>
</dbReference>
<evidence type="ECO:0000313" key="1">
    <source>
        <dbReference type="EMBL" id="MFC4652756.1"/>
    </source>
</evidence>
<sequence>MIFDRVQTYNFVISSPCPRRLRINSLAPSAALSKSENELIFASARPIRDMLPLLSDFPDNFLIGGNGSIVRNKGKIEVVQTIDFDDFEQIKELIKQHDLDYLVDSDWNYSLRNRNDKKANINEKVDAGRLAKNVLLIELSEIIKCNLLNVEPSKILTELSKLNVEIVQHENTASLDITAKNINKYRTFRDYFPEEAYIAFGNDTNDVELLKHAALSVAVGKNRTLEFADIHVNKNKILDVLKEKKWQN</sequence>
<dbReference type="GO" id="GO:0016787">
    <property type="term" value="F:hydrolase activity"/>
    <property type="evidence" value="ECO:0007669"/>
    <property type="project" value="UniProtKB-KW"/>
</dbReference>
<dbReference type="PANTHER" id="PTHR10000">
    <property type="entry name" value="PHOSPHOSERINE PHOSPHATASE"/>
    <property type="match status" value="1"/>
</dbReference>
<dbReference type="SUPFAM" id="SSF56784">
    <property type="entry name" value="HAD-like"/>
    <property type="match status" value="1"/>
</dbReference>
<organism evidence="1 2">
    <name type="scientific">Lactococcus nasutitermitis</name>
    <dbReference type="NCBI Taxonomy" id="1652957"/>
    <lineage>
        <taxon>Bacteria</taxon>
        <taxon>Bacillati</taxon>
        <taxon>Bacillota</taxon>
        <taxon>Bacilli</taxon>
        <taxon>Lactobacillales</taxon>
        <taxon>Streptococcaceae</taxon>
        <taxon>Lactococcus</taxon>
    </lineage>
</organism>
<dbReference type="PANTHER" id="PTHR10000:SF53">
    <property type="entry name" value="5-AMINO-6-(5-PHOSPHO-D-RIBITYLAMINO)URACIL PHOSPHATASE YBJI-RELATED"/>
    <property type="match status" value="1"/>
</dbReference>
<dbReference type="EMBL" id="JBHSGD010000005">
    <property type="protein sequence ID" value="MFC4652756.1"/>
    <property type="molecule type" value="Genomic_DNA"/>
</dbReference>
<dbReference type="RefSeq" id="WP_379862563.1">
    <property type="nucleotide sequence ID" value="NZ_JBHSGD010000005.1"/>
</dbReference>
<protein>
    <submittedName>
        <fullName evidence="1">HAD hydrolase family protein</fullName>
    </submittedName>
</protein>
<dbReference type="InterPro" id="IPR036412">
    <property type="entry name" value="HAD-like_sf"/>
</dbReference>
<dbReference type="Pfam" id="PF08282">
    <property type="entry name" value="Hydrolase_3"/>
    <property type="match status" value="1"/>
</dbReference>
<comment type="caution">
    <text evidence="1">The sequence shown here is derived from an EMBL/GenBank/DDBJ whole genome shotgun (WGS) entry which is preliminary data.</text>
</comment>
<reference evidence="2" key="1">
    <citation type="journal article" date="2019" name="Int. J. Syst. Evol. Microbiol.">
        <title>The Global Catalogue of Microorganisms (GCM) 10K type strain sequencing project: providing services to taxonomists for standard genome sequencing and annotation.</title>
        <authorList>
            <consortium name="The Broad Institute Genomics Platform"/>
            <consortium name="The Broad Institute Genome Sequencing Center for Infectious Disease"/>
            <person name="Wu L."/>
            <person name="Ma J."/>
        </authorList>
    </citation>
    <scope>NUCLEOTIDE SEQUENCE [LARGE SCALE GENOMIC DNA]</scope>
    <source>
        <strain evidence="2">CCUG 63287</strain>
    </source>
</reference>